<evidence type="ECO:0000259" key="2">
    <source>
        <dbReference type="SMART" id="SM00849"/>
    </source>
</evidence>
<protein>
    <submittedName>
        <fullName evidence="3">Metallo-beta-lactamase class B</fullName>
    </submittedName>
</protein>
<evidence type="ECO:0000256" key="1">
    <source>
        <dbReference type="SAM" id="SignalP"/>
    </source>
</evidence>
<dbReference type="PANTHER" id="PTHR42951">
    <property type="entry name" value="METALLO-BETA-LACTAMASE DOMAIN-CONTAINING"/>
    <property type="match status" value="1"/>
</dbReference>
<accession>A0AB38C9M2</accession>
<dbReference type="NCBIfam" id="NF012229">
    <property type="entry name" value="bla_class_B_core"/>
    <property type="match status" value="1"/>
</dbReference>
<feature type="domain" description="Metallo-beta-lactamase" evidence="2">
    <location>
        <begin position="61"/>
        <end position="260"/>
    </location>
</feature>
<dbReference type="Pfam" id="PF00753">
    <property type="entry name" value="Lactamase_B"/>
    <property type="match status" value="1"/>
</dbReference>
<organism evidence="3 4">
    <name type="scientific">Janthinobacterium lividum</name>
    <dbReference type="NCBI Taxonomy" id="29581"/>
    <lineage>
        <taxon>Bacteria</taxon>
        <taxon>Pseudomonadati</taxon>
        <taxon>Pseudomonadota</taxon>
        <taxon>Betaproteobacteria</taxon>
        <taxon>Burkholderiales</taxon>
        <taxon>Oxalobacteraceae</taxon>
        <taxon>Janthinobacterium</taxon>
    </lineage>
</organism>
<name>A0AB38C9M2_9BURK</name>
<reference evidence="3 4" key="1">
    <citation type="submission" date="2016-11" db="EMBL/GenBank/DDBJ databases">
        <authorList>
            <person name="Varghese N."/>
            <person name="Submissions S."/>
        </authorList>
    </citation>
    <scope>NUCLEOTIDE SEQUENCE [LARGE SCALE GENOMIC DNA]</scope>
    <source>
        <strain evidence="3 4">NFR18</strain>
    </source>
</reference>
<dbReference type="AlphaFoldDB" id="A0AB38C9M2"/>
<dbReference type="InterPro" id="IPR001279">
    <property type="entry name" value="Metallo-B-lactamas"/>
</dbReference>
<evidence type="ECO:0000313" key="3">
    <source>
        <dbReference type="EMBL" id="SFX77537.1"/>
    </source>
</evidence>
<proteinExistence type="predicted"/>
<dbReference type="InterPro" id="IPR036866">
    <property type="entry name" value="RibonucZ/Hydroxyglut_hydro"/>
</dbReference>
<evidence type="ECO:0000313" key="4">
    <source>
        <dbReference type="Proteomes" id="UP000182489"/>
    </source>
</evidence>
<dbReference type="Proteomes" id="UP000182489">
    <property type="component" value="Unassembled WGS sequence"/>
</dbReference>
<gene>
    <name evidence="3" type="ORF">SAMN03097694_3180</name>
</gene>
<feature type="chain" id="PRO_5044261852" evidence="1">
    <location>
        <begin position="23"/>
        <end position="320"/>
    </location>
</feature>
<keyword evidence="1" id="KW-0732">Signal</keyword>
<dbReference type="SUPFAM" id="SSF56281">
    <property type="entry name" value="Metallo-hydrolase/oxidoreductase"/>
    <property type="match status" value="1"/>
</dbReference>
<dbReference type="NCBIfam" id="NF033105">
    <property type="entry name" value="bla_subclass_B3"/>
    <property type="match status" value="1"/>
</dbReference>
<dbReference type="SMART" id="SM00849">
    <property type="entry name" value="Lactamase_B"/>
    <property type="match status" value="1"/>
</dbReference>
<dbReference type="PANTHER" id="PTHR42951:SF17">
    <property type="entry name" value="METALLO-BETA-LACTAMASE DOMAIN-CONTAINING PROTEIN"/>
    <property type="match status" value="1"/>
</dbReference>
<dbReference type="InterPro" id="IPR050855">
    <property type="entry name" value="NDM-1-like"/>
</dbReference>
<comment type="caution">
    <text evidence="3">The sequence shown here is derived from an EMBL/GenBank/DDBJ whole genome shotgun (WGS) entry which is preliminary data.</text>
</comment>
<dbReference type="EMBL" id="FPKH01000003">
    <property type="protein sequence ID" value="SFX77537.1"/>
    <property type="molecule type" value="Genomic_DNA"/>
</dbReference>
<sequence>MTLLAKLMLATVATMAAGTGQAKTPATVQDKPVNCDNCKEWNAPVKPFNVFGNTWYVGTAGLSAVLVTSPQGHILLDGALPQSAPLIIANIKALGFRIEDVKYILNSHAHWDHAGGIAALQRASGATVMASAAAAPVLQSGTNGKDDPQYQVNPVVHVAKVSKVSLVGEGDTVKVGPLTLTAHMTPGHTPGGTTWTWTSCEGQRCLDVVYADSLNPYASGDFRYTGKGAGKGGTPDISASFEASIAKVAALPCDIIIPVHPGTTDVLGKAARRSGSDNPLIDASACRAYAAEAGGLLAKRLAKERGEAAPLDAKGAAHTH</sequence>
<dbReference type="Gene3D" id="3.60.15.10">
    <property type="entry name" value="Ribonuclease Z/Hydroxyacylglutathione hydrolase-like"/>
    <property type="match status" value="1"/>
</dbReference>
<feature type="signal peptide" evidence="1">
    <location>
        <begin position="1"/>
        <end position="22"/>
    </location>
</feature>